<reference evidence="1 2" key="1">
    <citation type="submission" date="2020-10" db="EMBL/GenBank/DDBJ databases">
        <title>Genome Sequencing of Rodentibacter spp. strain DSM111151.</title>
        <authorList>
            <person name="Benga L."/>
            <person name="Lautwein T."/>
        </authorList>
    </citation>
    <scope>NUCLEOTIDE SEQUENCE [LARGE SCALE GENOMIC DNA]</scope>
    <source>
        <strain evidence="1 2">DSM 111151</strain>
    </source>
</reference>
<evidence type="ECO:0008006" key="3">
    <source>
        <dbReference type="Google" id="ProtNLM"/>
    </source>
</evidence>
<keyword evidence="2" id="KW-1185">Reference proteome</keyword>
<organism evidence="1 2">
    <name type="scientific">Rodentibacter haemolyticus</name>
    <dbReference type="NCBI Taxonomy" id="2778911"/>
    <lineage>
        <taxon>Bacteria</taxon>
        <taxon>Pseudomonadati</taxon>
        <taxon>Pseudomonadota</taxon>
        <taxon>Gammaproteobacteria</taxon>
        <taxon>Pasteurellales</taxon>
        <taxon>Pasteurellaceae</taxon>
        <taxon>Rodentibacter</taxon>
    </lineage>
</organism>
<proteinExistence type="predicted"/>
<protein>
    <recommendedName>
        <fullName evidence="3">L,D-transpeptidase</fullName>
    </recommendedName>
</protein>
<accession>A0ABX6UXE4</accession>
<evidence type="ECO:0000313" key="2">
    <source>
        <dbReference type="Proteomes" id="UP000663069"/>
    </source>
</evidence>
<dbReference type="RefSeq" id="WP_194812206.1">
    <property type="nucleotide sequence ID" value="NZ_CP063056.1"/>
</dbReference>
<sequence>MQKYNTVAGTKDRAVFGKDVLDFTDPQTGGLIRGKSGGILAVHRLINKPERHAALKSATANDNSLSHGCINMPTAFYDANLLNLDGAMIYVLSQDGRKSLKVDKAVEKAVNTPPITYTSVTVSKAAPSKTGSVKFDSSQGKFTAPKVKFSLSERADNDFAKAVDRVTERLNNLKD</sequence>
<dbReference type="Proteomes" id="UP000663069">
    <property type="component" value="Chromosome"/>
</dbReference>
<dbReference type="EMBL" id="CP063056">
    <property type="protein sequence ID" value="QPB42628.1"/>
    <property type="molecule type" value="Genomic_DNA"/>
</dbReference>
<gene>
    <name evidence="1" type="ORF">IHV77_00420</name>
</gene>
<name>A0ABX6UXE4_9PAST</name>
<evidence type="ECO:0000313" key="1">
    <source>
        <dbReference type="EMBL" id="QPB42628.1"/>
    </source>
</evidence>